<protein>
    <submittedName>
        <fullName evidence="2">Uncharacterized protein</fullName>
    </submittedName>
</protein>
<dbReference type="EMBL" id="VDUZ01000068">
    <property type="protein sequence ID" value="TXL69944.1"/>
    <property type="molecule type" value="Genomic_DNA"/>
</dbReference>
<name>A0A5C8P9Q5_9HYPH</name>
<evidence type="ECO:0000313" key="3">
    <source>
        <dbReference type="Proteomes" id="UP000321638"/>
    </source>
</evidence>
<dbReference type="Proteomes" id="UP000321638">
    <property type="component" value="Unassembled WGS sequence"/>
</dbReference>
<evidence type="ECO:0000313" key="2">
    <source>
        <dbReference type="EMBL" id="TXL69944.1"/>
    </source>
</evidence>
<dbReference type="OrthoDB" id="7375710at2"/>
<evidence type="ECO:0000256" key="1">
    <source>
        <dbReference type="SAM" id="SignalP"/>
    </source>
</evidence>
<feature type="signal peptide" evidence="1">
    <location>
        <begin position="1"/>
        <end position="25"/>
    </location>
</feature>
<comment type="caution">
    <text evidence="2">The sequence shown here is derived from an EMBL/GenBank/DDBJ whole genome shotgun (WGS) entry which is preliminary data.</text>
</comment>
<accession>A0A5C8P9Q5</accession>
<gene>
    <name evidence="2" type="ORF">FHP25_36675</name>
</gene>
<sequence length="201" mass="21416">MMSRSPIAVAAWIAAAMMAPDSAHACACCTDVGQRHVATDKLDAYKRGEIGRLRFAPTAELVTGNAEPGDLKGLHATMSAYGLDVQRTADGITFEFRDRDRRAGTLSLAWPEMIAIFEVDPRQEKSPGGLGPRLYKEWSVTGRIAGTGIFEPGNGDGTRITLILQGGGNSCTSAEDFTEWTLVAAGPDAAYTFIGALLPPR</sequence>
<dbReference type="RefSeq" id="WP_147851980.1">
    <property type="nucleotide sequence ID" value="NZ_VDUZ01000068.1"/>
</dbReference>
<proteinExistence type="predicted"/>
<feature type="chain" id="PRO_5023144220" evidence="1">
    <location>
        <begin position="26"/>
        <end position="201"/>
    </location>
</feature>
<keyword evidence="1" id="KW-0732">Signal</keyword>
<organism evidence="2 3">
    <name type="scientific">Vineibacter terrae</name>
    <dbReference type="NCBI Taxonomy" id="2586908"/>
    <lineage>
        <taxon>Bacteria</taxon>
        <taxon>Pseudomonadati</taxon>
        <taxon>Pseudomonadota</taxon>
        <taxon>Alphaproteobacteria</taxon>
        <taxon>Hyphomicrobiales</taxon>
        <taxon>Vineibacter</taxon>
    </lineage>
</organism>
<reference evidence="2 3" key="1">
    <citation type="submission" date="2019-06" db="EMBL/GenBank/DDBJ databases">
        <title>New taxonomy in bacterial strain CC-CFT640, isolated from vineyard.</title>
        <authorList>
            <person name="Lin S.-Y."/>
            <person name="Tsai C.-F."/>
            <person name="Young C.-C."/>
        </authorList>
    </citation>
    <scope>NUCLEOTIDE SEQUENCE [LARGE SCALE GENOMIC DNA]</scope>
    <source>
        <strain evidence="2 3">CC-CFT640</strain>
    </source>
</reference>
<keyword evidence="3" id="KW-1185">Reference proteome</keyword>
<dbReference type="AlphaFoldDB" id="A0A5C8P9Q5"/>